<organism evidence="3 4">
    <name type="scientific">Taxus chinensis</name>
    <name type="common">Chinese yew</name>
    <name type="synonym">Taxus wallichiana var. chinensis</name>
    <dbReference type="NCBI Taxonomy" id="29808"/>
    <lineage>
        <taxon>Eukaryota</taxon>
        <taxon>Viridiplantae</taxon>
        <taxon>Streptophyta</taxon>
        <taxon>Embryophyta</taxon>
        <taxon>Tracheophyta</taxon>
        <taxon>Spermatophyta</taxon>
        <taxon>Pinopsida</taxon>
        <taxon>Pinidae</taxon>
        <taxon>Conifers II</taxon>
        <taxon>Cupressales</taxon>
        <taxon>Taxaceae</taxon>
        <taxon>Taxus</taxon>
    </lineage>
</organism>
<dbReference type="AlphaFoldDB" id="A0AA38L2T4"/>
<reference evidence="3 4" key="1">
    <citation type="journal article" date="2021" name="Nat. Plants">
        <title>The Taxus genome provides insights into paclitaxel biosynthesis.</title>
        <authorList>
            <person name="Xiong X."/>
            <person name="Gou J."/>
            <person name="Liao Q."/>
            <person name="Li Y."/>
            <person name="Zhou Q."/>
            <person name="Bi G."/>
            <person name="Li C."/>
            <person name="Du R."/>
            <person name="Wang X."/>
            <person name="Sun T."/>
            <person name="Guo L."/>
            <person name="Liang H."/>
            <person name="Lu P."/>
            <person name="Wu Y."/>
            <person name="Zhang Z."/>
            <person name="Ro D.K."/>
            <person name="Shang Y."/>
            <person name="Huang S."/>
            <person name="Yan J."/>
        </authorList>
    </citation>
    <scope>NUCLEOTIDE SEQUENCE [LARGE SCALE GENOMIC DNA]</scope>
    <source>
        <strain evidence="3">Ta-2019</strain>
    </source>
</reference>
<dbReference type="SMART" id="SM00268">
    <property type="entry name" value="ACTIN"/>
    <property type="match status" value="1"/>
</dbReference>
<evidence type="ECO:0000256" key="1">
    <source>
        <dbReference type="RuleBase" id="RU000487"/>
    </source>
</evidence>
<name>A0AA38L2T4_TAXCH</name>
<dbReference type="Pfam" id="PF00022">
    <property type="entry name" value="Actin"/>
    <property type="match status" value="1"/>
</dbReference>
<dbReference type="InterPro" id="IPR043129">
    <property type="entry name" value="ATPase_NBD"/>
</dbReference>
<sequence length="352" mass="39309">MLLRRAWSSLRRHTSFSQNNEDLDCKVLSPADNLHADVFYLILKRLGAKNSAKAAVICKTWRDSVDDERLWEFFLQQECGDAWQAVVFAETYLRDGFPLRSVVPNAYPHLPFRVIYGQRAQLQGSIIIDGGSGYCKYGWSTNSGPSGISPTFLEFANIESPMKSRLRHFFKTVYDRLKVKPSTQPLVISTPICHCDDTQSVKAARRQLREAIYQVLFDMNVPAVCAIDQAVLALYAAQQTSGIVVNIGFHVTSIVPILCGKVMRNVGIELVGQGALRLTGFLSELMHGNGIEFGSMYTVKVLKEKLCYVAEDYHAELSKNTEASLSVGNGVFTLSHERFQTAEILFQPQLSG</sequence>
<dbReference type="SUPFAM" id="SSF53067">
    <property type="entry name" value="Actin-like ATPase domain"/>
    <property type="match status" value="2"/>
</dbReference>
<dbReference type="InterPro" id="IPR001810">
    <property type="entry name" value="F-box_dom"/>
</dbReference>
<dbReference type="EMBL" id="JAHRHJ020000006">
    <property type="protein sequence ID" value="KAH9312963.1"/>
    <property type="molecule type" value="Genomic_DNA"/>
</dbReference>
<feature type="non-terminal residue" evidence="3">
    <location>
        <position position="1"/>
    </location>
</feature>
<gene>
    <name evidence="3" type="ORF">KI387_027998</name>
</gene>
<dbReference type="InterPro" id="IPR004000">
    <property type="entry name" value="Actin"/>
</dbReference>
<dbReference type="OMA" id="YPANTES"/>
<dbReference type="SUPFAM" id="SSF81383">
    <property type="entry name" value="F-box domain"/>
    <property type="match status" value="1"/>
</dbReference>
<dbReference type="Gene3D" id="3.30.420.40">
    <property type="match status" value="2"/>
</dbReference>
<comment type="similarity">
    <text evidence="1">Belongs to the actin family.</text>
</comment>
<evidence type="ECO:0000313" key="3">
    <source>
        <dbReference type="EMBL" id="KAH9312963.1"/>
    </source>
</evidence>
<feature type="domain" description="F-box" evidence="2">
    <location>
        <begin position="33"/>
        <end position="72"/>
    </location>
</feature>
<dbReference type="PANTHER" id="PTHR11937">
    <property type="entry name" value="ACTIN"/>
    <property type="match status" value="1"/>
</dbReference>
<keyword evidence="4" id="KW-1185">Reference proteome</keyword>
<dbReference type="Proteomes" id="UP000824469">
    <property type="component" value="Unassembled WGS sequence"/>
</dbReference>
<comment type="caution">
    <text evidence="3">The sequence shown here is derived from an EMBL/GenBank/DDBJ whole genome shotgun (WGS) entry which is preliminary data.</text>
</comment>
<protein>
    <recommendedName>
        <fullName evidence="2">F-box domain-containing protein</fullName>
    </recommendedName>
</protein>
<evidence type="ECO:0000313" key="4">
    <source>
        <dbReference type="Proteomes" id="UP000824469"/>
    </source>
</evidence>
<dbReference type="Gene3D" id="3.90.640.10">
    <property type="entry name" value="Actin, Chain A, domain 4"/>
    <property type="match status" value="1"/>
</dbReference>
<dbReference type="InterPro" id="IPR036047">
    <property type="entry name" value="F-box-like_dom_sf"/>
</dbReference>
<dbReference type="Gene3D" id="1.20.1280.50">
    <property type="match status" value="1"/>
</dbReference>
<evidence type="ECO:0000259" key="2">
    <source>
        <dbReference type="Pfam" id="PF00646"/>
    </source>
</evidence>
<accession>A0AA38L2T4</accession>
<dbReference type="Pfam" id="PF00646">
    <property type="entry name" value="F-box"/>
    <property type="match status" value="1"/>
</dbReference>
<proteinExistence type="inferred from homology"/>